<dbReference type="GO" id="GO:0005524">
    <property type="term" value="F:ATP binding"/>
    <property type="evidence" value="ECO:0007669"/>
    <property type="project" value="UniProtKB-UniRule"/>
</dbReference>
<dbReference type="InterPro" id="IPR013815">
    <property type="entry name" value="ATP_grasp_subdomain_1"/>
</dbReference>
<keyword evidence="4 5" id="KW-0436">Ligase</keyword>
<evidence type="ECO:0000259" key="6">
    <source>
        <dbReference type="PROSITE" id="PS50975"/>
    </source>
</evidence>
<dbReference type="GO" id="GO:0034028">
    <property type="term" value="F:5-(carboxyamino)imidazole ribonucleotide synthase activity"/>
    <property type="evidence" value="ECO:0007669"/>
    <property type="project" value="UniProtKB-UniRule"/>
</dbReference>
<organism evidence="7 8">
    <name type="scientific">[Haemophilus] felis</name>
    <dbReference type="NCBI Taxonomy" id="123822"/>
    <lineage>
        <taxon>Bacteria</taxon>
        <taxon>Pseudomonadati</taxon>
        <taxon>Pseudomonadota</taxon>
        <taxon>Gammaproteobacteria</taxon>
        <taxon>Pasteurellales</taxon>
        <taxon>Pasteurellaceae</taxon>
    </lineage>
</organism>
<comment type="subunit">
    <text evidence="4 5">Homodimer.</text>
</comment>
<dbReference type="InterPro" id="IPR011761">
    <property type="entry name" value="ATP-grasp"/>
</dbReference>
<dbReference type="NCBIfam" id="TIGR01161">
    <property type="entry name" value="purK"/>
    <property type="match status" value="1"/>
</dbReference>
<dbReference type="InterPro" id="IPR011054">
    <property type="entry name" value="Rudment_hybrid_motif"/>
</dbReference>
<protein>
    <recommendedName>
        <fullName evidence="4 5">N5-carboxyaminoimidazole ribonucleotide synthase</fullName>
        <shortName evidence="4 5">N5-CAIR synthase</shortName>
        <ecNumber evidence="4 5">6.3.4.18</ecNumber>
    </recommendedName>
    <alternativeName>
        <fullName evidence="4 5">5-(carboxyamino)imidazole ribonucleotide synthetase</fullName>
    </alternativeName>
</protein>
<evidence type="ECO:0000313" key="7">
    <source>
        <dbReference type="EMBL" id="OOS01751.1"/>
    </source>
</evidence>
<dbReference type="Proteomes" id="UP000190023">
    <property type="component" value="Unassembled WGS sequence"/>
</dbReference>
<dbReference type="Pfam" id="PF02222">
    <property type="entry name" value="ATP-grasp"/>
    <property type="match status" value="1"/>
</dbReference>
<dbReference type="SUPFAM" id="SSF52440">
    <property type="entry name" value="PreATP-grasp domain"/>
    <property type="match status" value="1"/>
</dbReference>
<keyword evidence="3 4" id="KW-0067">ATP-binding</keyword>
<gene>
    <name evidence="4 5" type="primary">purK</name>
    <name evidence="7" type="ORF">B0188_09495</name>
</gene>
<keyword evidence="2 4" id="KW-0658">Purine biosynthesis</keyword>
<proteinExistence type="inferred from homology"/>
<dbReference type="STRING" id="123822.B0188_09495"/>
<reference evidence="7 8" key="1">
    <citation type="submission" date="2017-02" db="EMBL/GenBank/DDBJ databases">
        <title>Draft genome sequence of Haemophilus felis CCUG 31170 type strain.</title>
        <authorList>
            <person name="Engstrom-Jakobsson H."/>
            <person name="Salva-Serra F."/>
            <person name="Thorell K."/>
            <person name="Gonzales-Siles L."/>
            <person name="Karlsson R."/>
            <person name="Boulund F."/>
            <person name="Engstrand L."/>
            <person name="Kristiansson E."/>
            <person name="Moore E."/>
        </authorList>
    </citation>
    <scope>NUCLEOTIDE SEQUENCE [LARGE SCALE GENOMIC DNA]</scope>
    <source>
        <strain evidence="7 8">CCUG 31170</strain>
    </source>
</reference>
<comment type="pathway">
    <text evidence="4 5">Purine metabolism; IMP biosynthesis via de novo pathway; 5-amino-1-(5-phospho-D-ribosyl)imidazole-4-carboxylate from 5-amino-1-(5-phospho-D-ribosyl)imidazole (N5-CAIR route): step 1/2.</text>
</comment>
<dbReference type="EC" id="6.3.4.18" evidence="4 5"/>
<keyword evidence="1 4" id="KW-0547">Nucleotide-binding</keyword>
<comment type="function">
    <text evidence="4">Catalyzes the ATP-dependent conversion of 5-aminoimidazole ribonucleotide (AIR) and HCO(3)(-) to N5-carboxyaminoimidazole ribonucleotide (N5-CAIR).</text>
</comment>
<dbReference type="InterPro" id="IPR016185">
    <property type="entry name" value="PreATP-grasp_dom_sf"/>
</dbReference>
<dbReference type="GO" id="GO:0005829">
    <property type="term" value="C:cytosol"/>
    <property type="evidence" value="ECO:0007669"/>
    <property type="project" value="TreeGrafter"/>
</dbReference>
<comment type="caution">
    <text evidence="7">The sequence shown here is derived from an EMBL/GenBank/DDBJ whole genome shotgun (WGS) entry which is preliminary data.</text>
</comment>
<comment type="similarity">
    <text evidence="4 5">Belongs to the PurK/PurT family.</text>
</comment>
<dbReference type="HAMAP" id="MF_01928">
    <property type="entry name" value="PurK"/>
    <property type="match status" value="1"/>
</dbReference>
<dbReference type="PROSITE" id="PS50975">
    <property type="entry name" value="ATP_GRASP"/>
    <property type="match status" value="1"/>
</dbReference>
<dbReference type="Gene3D" id="3.30.470.20">
    <property type="entry name" value="ATP-grasp fold, B domain"/>
    <property type="match status" value="1"/>
</dbReference>
<comment type="caution">
    <text evidence="4">Lacks conserved residue(s) required for the propagation of feature annotation.</text>
</comment>
<dbReference type="Pfam" id="PF17769">
    <property type="entry name" value="PurK_C"/>
    <property type="match status" value="1"/>
</dbReference>
<dbReference type="Gene3D" id="3.30.1490.20">
    <property type="entry name" value="ATP-grasp fold, A domain"/>
    <property type="match status" value="1"/>
</dbReference>
<feature type="binding site" evidence="4">
    <location>
        <begin position="158"/>
        <end position="161"/>
    </location>
    <ligand>
        <name>ATP</name>
        <dbReference type="ChEBI" id="CHEBI:30616"/>
    </ligand>
</feature>
<dbReference type="GO" id="GO:0006189">
    <property type="term" value="P:'de novo' IMP biosynthetic process"/>
    <property type="evidence" value="ECO:0007669"/>
    <property type="project" value="UniProtKB-UniRule"/>
</dbReference>
<dbReference type="SUPFAM" id="SSF51246">
    <property type="entry name" value="Rudiment single hybrid motif"/>
    <property type="match status" value="1"/>
</dbReference>
<dbReference type="GO" id="GO:0046872">
    <property type="term" value="F:metal ion binding"/>
    <property type="evidence" value="ECO:0007669"/>
    <property type="project" value="InterPro"/>
</dbReference>
<name>A0A1T0AVZ5_9PAST</name>
<feature type="binding site" evidence="4">
    <location>
        <position position="85"/>
    </location>
    <ligand>
        <name>ATP</name>
        <dbReference type="ChEBI" id="CHEBI:30616"/>
    </ligand>
</feature>
<comment type="function">
    <text evidence="5">Catalyzes the ATP-dependent conversion of 5-aminoimidazole ribonucleotide (AIR) and HCO(3)- to N5-carboxyaminoimidazole ribonucleotide (N5-CAIR).</text>
</comment>
<evidence type="ECO:0000256" key="3">
    <source>
        <dbReference type="ARBA" id="ARBA00022840"/>
    </source>
</evidence>
<feature type="domain" description="ATP-grasp" evidence="6">
    <location>
        <begin position="89"/>
        <end position="274"/>
    </location>
</feature>
<evidence type="ECO:0000313" key="8">
    <source>
        <dbReference type="Proteomes" id="UP000190023"/>
    </source>
</evidence>
<dbReference type="PANTHER" id="PTHR11609:SF5">
    <property type="entry name" value="PHOSPHORIBOSYLAMINOIMIDAZOLE CARBOXYLASE"/>
    <property type="match status" value="1"/>
</dbReference>
<dbReference type="InterPro" id="IPR005875">
    <property type="entry name" value="PurK"/>
</dbReference>
<dbReference type="SUPFAM" id="SSF56059">
    <property type="entry name" value="Glutathione synthetase ATP-binding domain-like"/>
    <property type="match status" value="1"/>
</dbReference>
<evidence type="ECO:0000256" key="1">
    <source>
        <dbReference type="ARBA" id="ARBA00022741"/>
    </source>
</evidence>
<keyword evidence="8" id="KW-1185">Reference proteome</keyword>
<feature type="binding site" evidence="4">
    <location>
        <begin position="244"/>
        <end position="245"/>
    </location>
    <ligand>
        <name>ATP</name>
        <dbReference type="ChEBI" id="CHEBI:30616"/>
    </ligand>
</feature>
<accession>A0A1T0AVZ5</accession>
<dbReference type="EMBL" id="MUYB01000043">
    <property type="protein sequence ID" value="OOS01751.1"/>
    <property type="molecule type" value="Genomic_DNA"/>
</dbReference>
<dbReference type="InterPro" id="IPR040686">
    <property type="entry name" value="PurK_C"/>
</dbReference>
<evidence type="ECO:0000256" key="4">
    <source>
        <dbReference type="HAMAP-Rule" id="MF_01928"/>
    </source>
</evidence>
<feature type="binding site" evidence="4">
    <location>
        <position position="125"/>
    </location>
    <ligand>
        <name>ATP</name>
        <dbReference type="ChEBI" id="CHEBI:30616"/>
    </ligand>
</feature>
<dbReference type="UniPathway" id="UPA00074">
    <property type="reaction ID" value="UER00942"/>
</dbReference>
<dbReference type="InterPro" id="IPR003135">
    <property type="entry name" value="ATP-grasp_carboxylate-amine"/>
</dbReference>
<feature type="binding site" evidence="4">
    <location>
        <position position="166"/>
    </location>
    <ligand>
        <name>ATP</name>
        <dbReference type="ChEBI" id="CHEBI:30616"/>
    </ligand>
</feature>
<dbReference type="Gene3D" id="3.40.50.20">
    <property type="match status" value="1"/>
</dbReference>
<evidence type="ECO:0000256" key="5">
    <source>
        <dbReference type="RuleBase" id="RU361200"/>
    </source>
</evidence>
<comment type="catalytic activity">
    <reaction evidence="4 5">
        <text>5-amino-1-(5-phospho-beta-D-ribosyl)imidazole + hydrogencarbonate + ATP = 5-carboxyamino-1-(5-phospho-D-ribosyl)imidazole + ADP + phosphate + 2 H(+)</text>
        <dbReference type="Rhea" id="RHEA:19317"/>
        <dbReference type="ChEBI" id="CHEBI:15378"/>
        <dbReference type="ChEBI" id="CHEBI:17544"/>
        <dbReference type="ChEBI" id="CHEBI:30616"/>
        <dbReference type="ChEBI" id="CHEBI:43474"/>
        <dbReference type="ChEBI" id="CHEBI:58730"/>
        <dbReference type="ChEBI" id="CHEBI:137981"/>
        <dbReference type="ChEBI" id="CHEBI:456216"/>
        <dbReference type="EC" id="6.3.4.18"/>
    </reaction>
</comment>
<dbReference type="GO" id="GO:0004638">
    <property type="term" value="F:phosphoribosylaminoimidazole carboxylase activity"/>
    <property type="evidence" value="ECO:0007669"/>
    <property type="project" value="InterPro"/>
</dbReference>
<dbReference type="NCBIfam" id="NF004678">
    <property type="entry name" value="PRK06019.1-4"/>
    <property type="match status" value="1"/>
</dbReference>
<dbReference type="OrthoDB" id="9804625at2"/>
<evidence type="ECO:0000256" key="2">
    <source>
        <dbReference type="ARBA" id="ARBA00022755"/>
    </source>
</evidence>
<sequence length="367" mass="41354">MQKSALYPTVYVLGDGQLGRMLRYAGAPLDIEVQPLAFDAPVFDIPENSLITAEIEHWEPTPLAEHLARHPNFVNQSVSGKLADRLSQKSLLDELGLATSPWCLLSSAEQLPQFFANIGEKVVVKRRMGGYDGRGQWIITDENKSVLSDDLFGETIAEKFIPFDYEVSLVGARFRNGETRFYPVTYNLQQNGILRYSVIAPNFPQQAQQQKQAEMMLGKIMQHLDYVGVMAMECFVVGDQLLINELAPRVHNSGHWTQSGCSISQFELHLRALLDLPTPALEVFAPSVMVNLIGTAHNPNWLNTPFSQLHWYGKEVRQGRKVGHINLSHPDRNQLIRSLEKLRQELPEDYYSGLDWAINKLNAAAKS</sequence>
<dbReference type="AlphaFoldDB" id="A0A1T0AVZ5"/>
<dbReference type="PANTHER" id="PTHR11609">
    <property type="entry name" value="PURINE BIOSYNTHESIS PROTEIN 6/7, PUR6/7"/>
    <property type="match status" value="1"/>
</dbReference>
<feature type="binding site" evidence="4">
    <location>
        <begin position="130"/>
        <end position="136"/>
    </location>
    <ligand>
        <name>ATP</name>
        <dbReference type="ChEBI" id="CHEBI:30616"/>
    </ligand>
</feature>